<organism evidence="2">
    <name type="scientific">uncultured virus</name>
    <dbReference type="NCBI Taxonomy" id="340016"/>
    <lineage>
        <taxon>Viruses</taxon>
        <taxon>environmental samples</taxon>
    </lineage>
</organism>
<feature type="domain" description="Nepovirus coat protein C-terminal" evidence="1">
    <location>
        <begin position="2"/>
        <end position="75"/>
    </location>
</feature>
<protein>
    <submittedName>
        <fullName evidence="2">Polyprotein 2</fullName>
    </submittedName>
</protein>
<name>H2E096_9VIRU</name>
<dbReference type="Gene3D" id="2.60.120.20">
    <property type="match status" value="1"/>
</dbReference>
<dbReference type="SUPFAM" id="SSF88633">
    <property type="entry name" value="Positive stranded ssRNA viruses"/>
    <property type="match status" value="1"/>
</dbReference>
<dbReference type="GO" id="GO:0019028">
    <property type="term" value="C:viral capsid"/>
    <property type="evidence" value="ECO:0007669"/>
    <property type="project" value="InterPro"/>
</dbReference>
<dbReference type="EMBL" id="JN661370">
    <property type="protein sequence ID" value="AEX31051.1"/>
    <property type="molecule type" value="Genomic_RNA"/>
</dbReference>
<sequence length="75" mass="8190">IFTHMICATGMHEGTIDVRATWSPANKMQNVEGFITFLHGFGSNEKKFVGDTRTVPNYTGIYEAEINLGSIAGPV</sequence>
<reference evidence="2" key="1">
    <citation type="submission" date="2011-08" db="EMBL/GenBank/DDBJ databases">
        <title>Detection of Members of the Secoviridae in the Tallgrass Prairie Preserve, Osage County, Oklahoma USA.</title>
        <authorList>
            <person name="Thapa V."/>
            <person name="Melcher U."/>
            <person name="Wiley G.B."/>
            <person name="Doust A."/>
            <person name="Roe B.A."/>
            <person name="Palmer M.W."/>
            <person name="Roewe K."/>
            <person name="Shen G."/>
            <person name="Roossinck M.J."/>
        </authorList>
    </citation>
    <scope>NUCLEOTIDE SEQUENCE</scope>
</reference>
<evidence type="ECO:0000313" key="2">
    <source>
        <dbReference type="EMBL" id="AEX31051.1"/>
    </source>
</evidence>
<feature type="non-terminal residue" evidence="2">
    <location>
        <position position="1"/>
    </location>
</feature>
<dbReference type="InterPro" id="IPR005305">
    <property type="entry name" value="Nepo_coat_C"/>
</dbReference>
<accession>H2E096</accession>
<dbReference type="InterPro" id="IPR029053">
    <property type="entry name" value="Viral_coat"/>
</dbReference>
<evidence type="ECO:0000259" key="1">
    <source>
        <dbReference type="Pfam" id="PF03688"/>
    </source>
</evidence>
<feature type="non-terminal residue" evidence="2">
    <location>
        <position position="75"/>
    </location>
</feature>
<proteinExistence type="predicted"/>
<dbReference type="Pfam" id="PF03688">
    <property type="entry name" value="Nepo_coat_C"/>
    <property type="match status" value="1"/>
</dbReference>